<accession>A0ACC1QT59</accession>
<reference evidence="1" key="1">
    <citation type="submission" date="2022-07" db="EMBL/GenBank/DDBJ databases">
        <title>Genome Sequence of Lecanicillium saksenae.</title>
        <authorList>
            <person name="Buettner E."/>
        </authorList>
    </citation>
    <scope>NUCLEOTIDE SEQUENCE</scope>
    <source>
        <strain evidence="1">VT-O1</strain>
    </source>
</reference>
<organism evidence="1 2">
    <name type="scientific">Lecanicillium saksenae</name>
    <dbReference type="NCBI Taxonomy" id="468837"/>
    <lineage>
        <taxon>Eukaryota</taxon>
        <taxon>Fungi</taxon>
        <taxon>Dikarya</taxon>
        <taxon>Ascomycota</taxon>
        <taxon>Pezizomycotina</taxon>
        <taxon>Sordariomycetes</taxon>
        <taxon>Hypocreomycetidae</taxon>
        <taxon>Hypocreales</taxon>
        <taxon>Cordycipitaceae</taxon>
        <taxon>Lecanicillium</taxon>
    </lineage>
</organism>
<dbReference type="Proteomes" id="UP001148737">
    <property type="component" value="Unassembled WGS sequence"/>
</dbReference>
<gene>
    <name evidence="1" type="ORF">NLG97_g5785</name>
</gene>
<dbReference type="EMBL" id="JANAKD010000690">
    <property type="protein sequence ID" value="KAJ3490416.1"/>
    <property type="molecule type" value="Genomic_DNA"/>
</dbReference>
<keyword evidence="2" id="KW-1185">Reference proteome</keyword>
<evidence type="ECO:0000313" key="1">
    <source>
        <dbReference type="EMBL" id="KAJ3490416.1"/>
    </source>
</evidence>
<protein>
    <submittedName>
        <fullName evidence="1">Uncharacterized protein</fullName>
    </submittedName>
</protein>
<sequence>MEHPSSEVESLKGSRSRSRSASSHRSGGTSARAEYPKKGKTHIPARLVSTKAIIDLGYPYVAEAFISVDDVQKAAVGAEITVMGLAKLTGVFHLPDTPIHGLLLLDTTAVGAETTALGFAKLKGVFHLPDTPIHLLSDTTAARVNTPAWLANLTGDSHLPDIPIHPLSEVNTATRAKAVTGIAKLTHEFHLHGVSIHLKLHANTGAMSRCATSAGVRTAARVMGTPI</sequence>
<proteinExistence type="predicted"/>
<evidence type="ECO:0000313" key="2">
    <source>
        <dbReference type="Proteomes" id="UP001148737"/>
    </source>
</evidence>
<comment type="caution">
    <text evidence="1">The sequence shown here is derived from an EMBL/GenBank/DDBJ whole genome shotgun (WGS) entry which is preliminary data.</text>
</comment>
<name>A0ACC1QT59_9HYPO</name>